<dbReference type="WormBase" id="E01B7.2">
    <property type="protein sequence ID" value="CE40034"/>
    <property type="gene ID" value="WBGene00008442"/>
</dbReference>
<reference evidence="2 3" key="1">
    <citation type="journal article" date="1998" name="Science">
        <title>Genome sequence of the nematode C. elegans: a platform for investigating biology.</title>
        <authorList>
            <consortium name="The C. elegans sequencing consortium"/>
            <person name="Sulson J.E."/>
            <person name="Waterston R."/>
        </authorList>
    </citation>
    <scope>NUCLEOTIDE SEQUENCE [LARGE SCALE GENOMIC DNA]</scope>
    <source>
        <strain evidence="2 3">Bristol N2</strain>
    </source>
</reference>
<evidence type="ECO:0000313" key="2">
    <source>
        <dbReference type="EMBL" id="CAB54214.2"/>
    </source>
</evidence>
<dbReference type="KEGG" id="cel:CELE_E01B7.2"/>
<organism evidence="2 3">
    <name type="scientific">Caenorhabditis elegans</name>
    <dbReference type="NCBI Taxonomy" id="6239"/>
    <lineage>
        <taxon>Eukaryota</taxon>
        <taxon>Metazoa</taxon>
        <taxon>Ecdysozoa</taxon>
        <taxon>Nematoda</taxon>
        <taxon>Chromadorea</taxon>
        <taxon>Rhabditida</taxon>
        <taxon>Rhabditina</taxon>
        <taxon>Rhabditomorpha</taxon>
        <taxon>Rhabditoidea</taxon>
        <taxon>Rhabditidae</taxon>
        <taxon>Peloderinae</taxon>
        <taxon>Caenorhabditis</taxon>
    </lineage>
</organism>
<dbReference type="PIR" id="T20398">
    <property type="entry name" value="T20398"/>
</dbReference>
<dbReference type="CTD" id="183980"/>
<keyword evidence="1" id="KW-0539">Nucleus</keyword>
<dbReference type="Proteomes" id="UP000001940">
    <property type="component" value="Chromosome V"/>
</dbReference>
<dbReference type="InParanoid" id="Q9U3K8"/>
<dbReference type="Bgee" id="WBGene00008442">
    <property type="expression patterns" value="Expressed in germ line (C elegans) and 4 other cell types or tissues"/>
</dbReference>
<dbReference type="OrthoDB" id="10316085at2759"/>
<dbReference type="OMA" id="TEERTMI"/>
<dbReference type="eggNOG" id="ENOG502TIVW">
    <property type="taxonomic scope" value="Eukaryota"/>
</dbReference>
<evidence type="ECO:0000313" key="3">
    <source>
        <dbReference type="Proteomes" id="UP000001940"/>
    </source>
</evidence>
<evidence type="ECO:0000256" key="1">
    <source>
        <dbReference type="ARBA" id="ARBA00023242"/>
    </source>
</evidence>
<dbReference type="InterPro" id="IPR036529">
    <property type="entry name" value="KIX_dom_sf"/>
</dbReference>
<dbReference type="AGR" id="WB:WBGene00008442"/>
<dbReference type="PaxDb" id="6239-E01B7.2"/>
<evidence type="ECO:0000313" key="4">
    <source>
        <dbReference type="WormBase" id="E01B7.2"/>
    </source>
</evidence>
<dbReference type="HOGENOM" id="CLU_1305847_0_0_1"/>
<dbReference type="GO" id="GO:0003712">
    <property type="term" value="F:transcription coregulator activity"/>
    <property type="evidence" value="ECO:0007669"/>
    <property type="project" value="InterPro"/>
</dbReference>
<protein>
    <submittedName>
        <fullName evidence="2">Uncharacterized protein</fullName>
    </submittedName>
</protein>
<sequence length="211" mass="25058">MGLETTEKRGKVKLTSQKFKLGPHDWQKDVTLEDRMKNVQKIVNTFYCTKSGPHPRRIDELMWFSREMEIIFYSRADNRYLYDGGIESMIQSMQIAINRDPYLTKIRQMNEIPSTEHLEKLFTFSAPREKLEDDELLAKGAEIIKLITNDRFEIHDLNIEPQPIQPILAEKKRKQLRNGPNNRKIVMARYSKRPETEERTMIIEMPNFQEK</sequence>
<dbReference type="AlphaFoldDB" id="Q9U3K8"/>
<dbReference type="UCSC" id="E01B7.2">
    <property type="organism name" value="c. elegans"/>
</dbReference>
<proteinExistence type="predicted"/>
<dbReference type="EMBL" id="BX284605">
    <property type="protein sequence ID" value="CAB54214.2"/>
    <property type="molecule type" value="Genomic_DNA"/>
</dbReference>
<keyword evidence="3" id="KW-1185">Reference proteome</keyword>
<dbReference type="GO" id="GO:0006355">
    <property type="term" value="P:regulation of DNA-templated transcription"/>
    <property type="evidence" value="ECO:0007669"/>
    <property type="project" value="InterPro"/>
</dbReference>
<dbReference type="RefSeq" id="NP_507512.2">
    <property type="nucleotide sequence ID" value="NM_075111.4"/>
</dbReference>
<dbReference type="SMR" id="Q9U3K8"/>
<name>Q9U3K8_CAEEL</name>
<gene>
    <name evidence="2" type="ORF">CELE_E01B7.2</name>
    <name evidence="2 4" type="ORF">E01B7.2</name>
</gene>
<dbReference type="GeneID" id="183980"/>
<dbReference type="FunCoup" id="Q9U3K8">
    <property type="interactions" value="973"/>
</dbReference>
<dbReference type="Gene3D" id="1.10.246.20">
    <property type="entry name" value="Coactivator CBP, KIX domain"/>
    <property type="match status" value="1"/>
</dbReference>
<accession>Q9U3K8</accession>